<keyword evidence="5" id="KW-1185">Reference proteome</keyword>
<dbReference type="GO" id="GO:0006413">
    <property type="term" value="P:translational initiation"/>
    <property type="evidence" value="ECO:0007669"/>
    <property type="project" value="TreeGrafter"/>
</dbReference>
<dbReference type="InterPro" id="IPR002939">
    <property type="entry name" value="DnaJ_C"/>
</dbReference>
<dbReference type="SUPFAM" id="SSF49493">
    <property type="entry name" value="HSP40/DnaJ peptide-binding domain"/>
    <property type="match status" value="1"/>
</dbReference>
<dbReference type="PANTHER" id="PTHR24078">
    <property type="entry name" value="DNAJ HOMOLOG SUBFAMILY C MEMBER"/>
    <property type="match status" value="1"/>
</dbReference>
<protein>
    <submittedName>
        <fullName evidence="4">DnaJ-domain-containing protein</fullName>
    </submittedName>
</protein>
<dbReference type="Gene3D" id="1.10.287.110">
    <property type="entry name" value="DnaJ domain"/>
    <property type="match status" value="1"/>
</dbReference>
<feature type="compositionally biased region" description="Basic and acidic residues" evidence="2">
    <location>
        <begin position="96"/>
        <end position="119"/>
    </location>
</feature>
<dbReference type="PRINTS" id="PR00625">
    <property type="entry name" value="JDOMAIN"/>
</dbReference>
<dbReference type="InterPro" id="IPR036869">
    <property type="entry name" value="J_dom_sf"/>
</dbReference>
<dbReference type="GO" id="GO:0005829">
    <property type="term" value="C:cytosol"/>
    <property type="evidence" value="ECO:0007669"/>
    <property type="project" value="TreeGrafter"/>
</dbReference>
<dbReference type="Proteomes" id="UP000076727">
    <property type="component" value="Unassembled WGS sequence"/>
</dbReference>
<evidence type="ECO:0000259" key="3">
    <source>
        <dbReference type="PROSITE" id="PS50076"/>
    </source>
</evidence>
<dbReference type="OrthoDB" id="10250354at2759"/>
<dbReference type="PANTHER" id="PTHR24078:SF553">
    <property type="entry name" value="DNAJ HOMOLOG SUBFAMILY B MEMBER 5"/>
    <property type="match status" value="1"/>
</dbReference>
<dbReference type="Gene3D" id="2.60.260.20">
    <property type="entry name" value="Urease metallochaperone UreE, N-terminal domain"/>
    <property type="match status" value="2"/>
</dbReference>
<name>A0A165PAC4_9APHY</name>
<dbReference type="InterPro" id="IPR051339">
    <property type="entry name" value="DnaJ_subfamily_B"/>
</dbReference>
<feature type="compositionally biased region" description="Basic residues" evidence="2">
    <location>
        <begin position="69"/>
        <end position="85"/>
    </location>
</feature>
<reference evidence="4 5" key="1">
    <citation type="journal article" date="2016" name="Mol. Biol. Evol.">
        <title>Comparative Genomics of Early-Diverging Mushroom-Forming Fungi Provides Insights into the Origins of Lignocellulose Decay Capabilities.</title>
        <authorList>
            <person name="Nagy L.G."/>
            <person name="Riley R."/>
            <person name="Tritt A."/>
            <person name="Adam C."/>
            <person name="Daum C."/>
            <person name="Floudas D."/>
            <person name="Sun H."/>
            <person name="Yadav J.S."/>
            <person name="Pangilinan J."/>
            <person name="Larsson K.H."/>
            <person name="Matsuura K."/>
            <person name="Barry K."/>
            <person name="Labutti K."/>
            <person name="Kuo R."/>
            <person name="Ohm R.A."/>
            <person name="Bhattacharya S.S."/>
            <person name="Shirouzu T."/>
            <person name="Yoshinaga Y."/>
            <person name="Martin F.M."/>
            <person name="Grigoriev I.V."/>
            <person name="Hibbett D.S."/>
        </authorList>
    </citation>
    <scope>NUCLEOTIDE SEQUENCE [LARGE SCALE GENOMIC DNA]</scope>
    <source>
        <strain evidence="4 5">L-15889</strain>
    </source>
</reference>
<dbReference type="GO" id="GO:0051082">
    <property type="term" value="F:unfolded protein binding"/>
    <property type="evidence" value="ECO:0007669"/>
    <property type="project" value="InterPro"/>
</dbReference>
<evidence type="ECO:0000256" key="2">
    <source>
        <dbReference type="SAM" id="MobiDB-lite"/>
    </source>
</evidence>
<dbReference type="CDD" id="cd06257">
    <property type="entry name" value="DnaJ"/>
    <property type="match status" value="1"/>
</dbReference>
<dbReference type="PROSITE" id="PS50076">
    <property type="entry name" value="DNAJ_2"/>
    <property type="match status" value="1"/>
</dbReference>
<feature type="region of interest" description="Disordered" evidence="2">
    <location>
        <begin position="65"/>
        <end position="291"/>
    </location>
</feature>
<dbReference type="GO" id="GO:0051087">
    <property type="term" value="F:protein-folding chaperone binding"/>
    <property type="evidence" value="ECO:0007669"/>
    <property type="project" value="TreeGrafter"/>
</dbReference>
<dbReference type="SUPFAM" id="SSF46565">
    <property type="entry name" value="Chaperone J-domain"/>
    <property type="match status" value="1"/>
</dbReference>
<dbReference type="InterPro" id="IPR001623">
    <property type="entry name" value="DnaJ_domain"/>
</dbReference>
<dbReference type="Pfam" id="PF01556">
    <property type="entry name" value="DnaJ_C"/>
    <property type="match status" value="1"/>
</dbReference>
<feature type="compositionally biased region" description="Low complexity" evidence="2">
    <location>
        <begin position="120"/>
        <end position="140"/>
    </location>
</feature>
<feature type="domain" description="J" evidence="3">
    <location>
        <begin position="9"/>
        <end position="68"/>
    </location>
</feature>
<keyword evidence="1" id="KW-0143">Chaperone</keyword>
<organism evidence="4 5">
    <name type="scientific">Daedalea quercina L-15889</name>
    <dbReference type="NCBI Taxonomy" id="1314783"/>
    <lineage>
        <taxon>Eukaryota</taxon>
        <taxon>Fungi</taxon>
        <taxon>Dikarya</taxon>
        <taxon>Basidiomycota</taxon>
        <taxon>Agaricomycotina</taxon>
        <taxon>Agaricomycetes</taxon>
        <taxon>Polyporales</taxon>
        <taxon>Fomitopsis</taxon>
    </lineage>
</organism>
<dbReference type="SMART" id="SM00271">
    <property type="entry name" value="DnaJ"/>
    <property type="match status" value="1"/>
</dbReference>
<dbReference type="InterPro" id="IPR008971">
    <property type="entry name" value="HSP40/DnaJ_pept-bd"/>
</dbReference>
<dbReference type="GO" id="GO:0006457">
    <property type="term" value="P:protein folding"/>
    <property type="evidence" value="ECO:0007669"/>
    <property type="project" value="InterPro"/>
</dbReference>
<dbReference type="EMBL" id="KV429071">
    <property type="protein sequence ID" value="KZT67959.1"/>
    <property type="molecule type" value="Genomic_DNA"/>
</dbReference>
<accession>A0A165PAC4</accession>
<evidence type="ECO:0000256" key="1">
    <source>
        <dbReference type="ARBA" id="ARBA00023186"/>
    </source>
</evidence>
<feature type="compositionally biased region" description="Basic and acidic residues" evidence="2">
    <location>
        <begin position="191"/>
        <end position="217"/>
    </location>
</feature>
<evidence type="ECO:0000313" key="4">
    <source>
        <dbReference type="EMBL" id="KZT67959.1"/>
    </source>
</evidence>
<dbReference type="AlphaFoldDB" id="A0A165PAC4"/>
<gene>
    <name evidence="4" type="ORF">DAEQUDRAFT_368550</name>
</gene>
<evidence type="ECO:0000313" key="5">
    <source>
        <dbReference type="Proteomes" id="UP000076727"/>
    </source>
</evidence>
<dbReference type="Pfam" id="PF00226">
    <property type="entry name" value="DnaJ"/>
    <property type="match status" value="1"/>
</dbReference>
<sequence length="508" mass="57673">MPVAIPSRRYYETLELEPDDIGEEEIRAAYKKLALKWHPDRHTTDKEDAQQKFIEINEAQTVLLEYYQHRRRGSPHPEKRHRRGQSRPAPEAGAFSREHRSEDAQSPRSQTRNEPEPHSSRSSSHTSTTPPSSPKGSSQSKLHKDRPHRDDAGGAGRTSTSSRADLYGESYSGRQSHSKERSDAHTSPSEHANHASSERRPRDEGRRQHSSRSRDNLRAQSPSRHANDGAHAHSPHSPSHSHHDAEAYFTWPRKRQARQRSDDSSTSQRRPGFFPKRSKLDADPPSDLHSNADVVDYDFINLGTPIPPLRSPHHPSDHPRRDKDWTFPLRLTLDDLYHARAHHYRITRTLRSGATESVKIPIPVDPAWRTGTRVIVPGMGNERPDGTFQDIVFLVELEPHPRFMRQGDDLVAAVQVPWEEPAVETKAHEDQAYVLGMDGEEFALPIPRTLAEGANGTRVVGAGMPVIKSGRMVGKGDLIVRWEFVFNEGEHAQPSRWQNLRKVMGWRP</sequence>
<proteinExistence type="predicted"/>
<dbReference type="STRING" id="1314783.A0A165PAC4"/>